<dbReference type="PANTHER" id="PTHR41286:SF1">
    <property type="entry name" value="HNH NUCLEASE YAJD-RELATED"/>
    <property type="match status" value="1"/>
</dbReference>
<dbReference type="CDD" id="cd00085">
    <property type="entry name" value="HNHc"/>
    <property type="match status" value="1"/>
</dbReference>
<dbReference type="RefSeq" id="WP_019100045.1">
    <property type="nucleotide sequence ID" value="NZ_CP031968.1"/>
</dbReference>
<dbReference type="GO" id="GO:0016787">
    <property type="term" value="F:hydrolase activity"/>
    <property type="evidence" value="ECO:0007669"/>
    <property type="project" value="UniProtKB-KW"/>
</dbReference>
<dbReference type="GO" id="GO:0008270">
    <property type="term" value="F:zinc ion binding"/>
    <property type="evidence" value="ECO:0007669"/>
    <property type="project" value="InterPro"/>
</dbReference>
<keyword evidence="2" id="KW-0378">Hydrolase</keyword>
<dbReference type="InterPro" id="IPR003615">
    <property type="entry name" value="HNH_nuc"/>
</dbReference>
<keyword evidence="1" id="KW-0540">Nuclease</keyword>
<dbReference type="SMART" id="SM00507">
    <property type="entry name" value="HNHc"/>
    <property type="match status" value="1"/>
</dbReference>
<protein>
    <recommendedName>
        <fullName evidence="4">Putative HNH nuclease YajD</fullName>
    </recommendedName>
</protein>
<gene>
    <name evidence="6" type="ORF">D1345_10545</name>
</gene>
<feature type="domain" description="HNH nuclease" evidence="5">
    <location>
        <begin position="57"/>
        <end position="112"/>
    </location>
</feature>
<dbReference type="EMBL" id="CP031968">
    <property type="protein sequence ID" value="AXT46600.1"/>
    <property type="molecule type" value="Genomic_DNA"/>
</dbReference>
<evidence type="ECO:0000256" key="3">
    <source>
        <dbReference type="ARBA" id="ARBA00038412"/>
    </source>
</evidence>
<dbReference type="GO" id="GO:0003676">
    <property type="term" value="F:nucleic acid binding"/>
    <property type="evidence" value="ECO:0007669"/>
    <property type="project" value="InterPro"/>
</dbReference>
<evidence type="ECO:0000313" key="7">
    <source>
        <dbReference type="Proteomes" id="UP000259465"/>
    </source>
</evidence>
<evidence type="ECO:0000256" key="4">
    <source>
        <dbReference type="ARBA" id="ARBA00040194"/>
    </source>
</evidence>
<dbReference type="AlphaFoldDB" id="A0AAD0W7Q5"/>
<dbReference type="Pfam" id="PF01844">
    <property type="entry name" value="HNH"/>
    <property type="match status" value="1"/>
</dbReference>
<dbReference type="GO" id="GO:0004519">
    <property type="term" value="F:endonuclease activity"/>
    <property type="evidence" value="ECO:0007669"/>
    <property type="project" value="UniProtKB-KW"/>
</dbReference>
<comment type="similarity">
    <text evidence="3">Belongs to the HNH nuclease family.</text>
</comment>
<reference evidence="6 7" key="1">
    <citation type="submission" date="2018-08" db="EMBL/GenBank/DDBJ databases">
        <title>Complete genome sequence of JP2-74.</title>
        <authorList>
            <person name="Wu L."/>
        </authorList>
    </citation>
    <scope>NUCLEOTIDE SEQUENCE [LARGE SCALE GENOMIC DNA]</scope>
    <source>
        <strain evidence="6 7">JP2-74</strain>
    </source>
</reference>
<keyword evidence="7" id="KW-1185">Reference proteome</keyword>
<evidence type="ECO:0000259" key="5">
    <source>
        <dbReference type="SMART" id="SM00507"/>
    </source>
</evidence>
<dbReference type="PANTHER" id="PTHR41286">
    <property type="entry name" value="HNH NUCLEASE YAJD-RELATED"/>
    <property type="match status" value="1"/>
</dbReference>
<organism evidence="6 7">
    <name type="scientific">Chromobacterium rhizoryzae</name>
    <dbReference type="NCBI Taxonomy" id="1778675"/>
    <lineage>
        <taxon>Bacteria</taxon>
        <taxon>Pseudomonadati</taxon>
        <taxon>Pseudomonadota</taxon>
        <taxon>Betaproteobacteria</taxon>
        <taxon>Neisseriales</taxon>
        <taxon>Chromobacteriaceae</taxon>
        <taxon>Chromobacterium</taxon>
    </lineage>
</organism>
<dbReference type="InterPro" id="IPR002711">
    <property type="entry name" value="HNH"/>
</dbReference>
<dbReference type="KEGG" id="crz:D1345_10545"/>
<dbReference type="GO" id="GO:0005829">
    <property type="term" value="C:cytosol"/>
    <property type="evidence" value="ECO:0007669"/>
    <property type="project" value="TreeGrafter"/>
</dbReference>
<sequence length="127" mass="14082">MAGSPKRLCGRPGCGALVTPPARYCPTHAESERKLAAEADARRGTRTERGYSNAWTKASIGYRRKNPWCVICKRAGRLVPSACVDHIKPHGGDQALFWDKANWQALCWRCHSEKTAREDGGFGNGRR</sequence>
<evidence type="ECO:0000256" key="1">
    <source>
        <dbReference type="ARBA" id="ARBA00022722"/>
    </source>
</evidence>
<evidence type="ECO:0000256" key="2">
    <source>
        <dbReference type="ARBA" id="ARBA00022801"/>
    </source>
</evidence>
<dbReference type="Gene3D" id="1.10.30.50">
    <property type="match status" value="1"/>
</dbReference>
<accession>A0AAD0W7Q5</accession>
<proteinExistence type="inferred from homology"/>
<evidence type="ECO:0000313" key="6">
    <source>
        <dbReference type="EMBL" id="AXT46600.1"/>
    </source>
</evidence>
<keyword evidence="6" id="KW-0255">Endonuclease</keyword>
<name>A0AAD0W7Q5_9NEIS</name>
<dbReference type="Proteomes" id="UP000259465">
    <property type="component" value="Chromosome"/>
</dbReference>